<protein>
    <submittedName>
        <fullName evidence="1">Uncharacterized protein</fullName>
    </submittedName>
</protein>
<name>A0A0B4D5A3_9MICO</name>
<gene>
    <name evidence="1" type="ORF">RM52_04005</name>
</gene>
<evidence type="ECO:0000313" key="1">
    <source>
        <dbReference type="EMBL" id="KIC59370.1"/>
    </source>
</evidence>
<proteinExistence type="predicted"/>
<dbReference type="AlphaFoldDB" id="A0A0B4D5A3"/>
<organism evidence="1 2">
    <name type="scientific">Microbacterium hominis</name>
    <dbReference type="NCBI Taxonomy" id="162426"/>
    <lineage>
        <taxon>Bacteria</taxon>
        <taxon>Bacillati</taxon>
        <taxon>Actinomycetota</taxon>
        <taxon>Actinomycetes</taxon>
        <taxon>Micrococcales</taxon>
        <taxon>Microbacteriaceae</taxon>
        <taxon>Microbacterium</taxon>
    </lineage>
</organism>
<sequence>MIVVETTGTSRSDFMSGLDDECGRRVEYINYVPSADEAQRGKGAVELRAIDDAIDQLLVGMGDETLFKLTGRLIVSNLSRLLIPLPPQTLVARGTLDRTWFDTRLLGARVSLWKDSLCRASALCNDRAGVYVEKALAAQIARDLVLGRIDLVRFPQQPAFSGQSGSTGTTYRGPHILTSLRHTIYLPLESALSRISSRKQI</sequence>
<dbReference type="EMBL" id="JWSZ01000004">
    <property type="protein sequence ID" value="KIC59370.1"/>
    <property type="molecule type" value="Genomic_DNA"/>
</dbReference>
<dbReference type="Proteomes" id="UP000031202">
    <property type="component" value="Unassembled WGS sequence"/>
</dbReference>
<evidence type="ECO:0000313" key="2">
    <source>
        <dbReference type="Proteomes" id="UP000031202"/>
    </source>
</evidence>
<comment type="caution">
    <text evidence="1">The sequence shown here is derived from an EMBL/GenBank/DDBJ whole genome shotgun (WGS) entry which is preliminary data.</text>
</comment>
<accession>A0A0B4D5A3</accession>
<reference evidence="1 2" key="1">
    <citation type="submission" date="2014-12" db="EMBL/GenBank/DDBJ databases">
        <title>Genome sequencing of Microbacterium hominis TPW29.</title>
        <authorList>
            <person name="Tan P.W."/>
            <person name="Chan K.-G."/>
        </authorList>
    </citation>
    <scope>NUCLEOTIDE SEQUENCE [LARGE SCALE GENOMIC DNA]</scope>
    <source>
        <strain evidence="1 2">TPW29</strain>
    </source>
</reference>